<organism evidence="3">
    <name type="scientific">Soboliphyme baturini</name>
    <dbReference type="NCBI Taxonomy" id="241478"/>
    <lineage>
        <taxon>Eukaryota</taxon>
        <taxon>Metazoa</taxon>
        <taxon>Ecdysozoa</taxon>
        <taxon>Nematoda</taxon>
        <taxon>Enoplea</taxon>
        <taxon>Dorylaimia</taxon>
        <taxon>Dioctophymatida</taxon>
        <taxon>Dioctophymatoidea</taxon>
        <taxon>Soboliphymatidae</taxon>
        <taxon>Soboliphyme</taxon>
    </lineage>
</organism>
<keyword evidence="2" id="KW-1185">Reference proteome</keyword>
<dbReference type="Proteomes" id="UP000270296">
    <property type="component" value="Unassembled WGS sequence"/>
</dbReference>
<gene>
    <name evidence="1" type="ORF">SBAD_LOCUS158</name>
</gene>
<name>A0A183I964_9BILA</name>
<dbReference type="AlphaFoldDB" id="A0A183I964"/>
<dbReference type="EMBL" id="UZAM01000265">
    <property type="protein sequence ID" value="VDO80213.1"/>
    <property type="molecule type" value="Genomic_DNA"/>
</dbReference>
<protein>
    <submittedName>
        <fullName evidence="3">60S ribosomal protein L40</fullName>
    </submittedName>
</protein>
<dbReference type="WBParaSite" id="SBAD_0000017001-mRNA-1">
    <property type="protein sequence ID" value="SBAD_0000017001-mRNA-1"/>
    <property type="gene ID" value="SBAD_0000017001"/>
</dbReference>
<sequence>MKYDVKRWCKRCNVWPGRNTVKRHNRKLLQSHPAAYPMKQVLVGTLGPLSTTEQAYFGGTRQFYTPEACALPNQEAITVTTRFDNEFSFVDMVAECN</sequence>
<reference evidence="3" key="1">
    <citation type="submission" date="2016-06" db="UniProtKB">
        <authorList>
            <consortium name="WormBaseParasite"/>
        </authorList>
    </citation>
    <scope>IDENTIFICATION</scope>
</reference>
<accession>A0A183I964</accession>
<evidence type="ECO:0000313" key="1">
    <source>
        <dbReference type="EMBL" id="VDO80213.1"/>
    </source>
</evidence>
<evidence type="ECO:0000313" key="3">
    <source>
        <dbReference type="WBParaSite" id="SBAD_0000017001-mRNA-1"/>
    </source>
</evidence>
<reference evidence="1 2" key="2">
    <citation type="submission" date="2018-11" db="EMBL/GenBank/DDBJ databases">
        <authorList>
            <consortium name="Pathogen Informatics"/>
        </authorList>
    </citation>
    <scope>NUCLEOTIDE SEQUENCE [LARGE SCALE GENOMIC DNA]</scope>
</reference>
<evidence type="ECO:0000313" key="2">
    <source>
        <dbReference type="Proteomes" id="UP000270296"/>
    </source>
</evidence>
<proteinExistence type="predicted"/>